<dbReference type="EMBL" id="AP019536">
    <property type="protein sequence ID" value="BBI99919.1"/>
    <property type="molecule type" value="Genomic_DNA"/>
</dbReference>
<feature type="chain" id="PRO_5042867643" description="DUF3617 family protein" evidence="1">
    <location>
        <begin position="23"/>
        <end position="150"/>
    </location>
</feature>
<protein>
    <recommendedName>
        <fullName evidence="4">DUF3617 family protein</fullName>
    </recommendedName>
</protein>
<dbReference type="Proteomes" id="UP001319121">
    <property type="component" value="Chromosome"/>
</dbReference>
<dbReference type="AlphaFoldDB" id="A0AAN1VZY9"/>
<evidence type="ECO:0000256" key="1">
    <source>
        <dbReference type="SAM" id="SignalP"/>
    </source>
</evidence>
<sequence>MKKTLPISLALLWGAFAPAAFAEQGEWWEISSKTEMPDMPFSIPATTTRVCLAKATTHNPPQAMQDKTCKMTNISTSGNKTTWKMHCVRNGEVTNGSGEFTGTPDNYQGVTRLSGTTGGNPVNMTSTYRGKRVGPACDTSQLPQNIGGKK</sequence>
<feature type="signal peptide" evidence="1">
    <location>
        <begin position="1"/>
        <end position="22"/>
    </location>
</feature>
<name>A0AAN1VZY9_9PROT</name>
<organism evidence="2 3">
    <name type="scientific">Ferrigenium kumadai</name>
    <dbReference type="NCBI Taxonomy" id="1682490"/>
    <lineage>
        <taxon>Bacteria</taxon>
        <taxon>Pseudomonadati</taxon>
        <taxon>Pseudomonadota</taxon>
        <taxon>Betaproteobacteria</taxon>
        <taxon>Nitrosomonadales</taxon>
        <taxon>Gallionellaceae</taxon>
        <taxon>Ferrigenium</taxon>
    </lineage>
</organism>
<dbReference type="Pfam" id="PF12276">
    <property type="entry name" value="DUF3617"/>
    <property type="match status" value="1"/>
</dbReference>
<dbReference type="InterPro" id="IPR022061">
    <property type="entry name" value="DUF3617"/>
</dbReference>
<evidence type="ECO:0000313" key="2">
    <source>
        <dbReference type="EMBL" id="BBI99919.1"/>
    </source>
</evidence>
<gene>
    <name evidence="2" type="ORF">FGKAn22_16120</name>
</gene>
<evidence type="ECO:0008006" key="4">
    <source>
        <dbReference type="Google" id="ProtNLM"/>
    </source>
</evidence>
<reference evidence="2 3" key="1">
    <citation type="submission" date="2019-03" db="EMBL/GenBank/DDBJ databases">
        <title>Complete genome sequence of Ferrigenium kumadai strain An22, a microaerophilic iron-oxidizing bacterium isolated from a paddy field soil.</title>
        <authorList>
            <person name="Watanabe T."/>
            <person name="Asakawa S."/>
        </authorList>
    </citation>
    <scope>NUCLEOTIDE SEQUENCE [LARGE SCALE GENOMIC DNA]</scope>
    <source>
        <strain evidence="2 3">An22</strain>
    </source>
</reference>
<proteinExistence type="predicted"/>
<dbReference type="KEGG" id="fku:FGKAn22_16120"/>
<keyword evidence="3" id="KW-1185">Reference proteome</keyword>
<dbReference type="RefSeq" id="WP_212785181.1">
    <property type="nucleotide sequence ID" value="NZ_AP019536.1"/>
</dbReference>
<evidence type="ECO:0000313" key="3">
    <source>
        <dbReference type="Proteomes" id="UP001319121"/>
    </source>
</evidence>
<keyword evidence="1" id="KW-0732">Signal</keyword>
<accession>A0AAN1VZY9</accession>